<sequence>MTELLWTRPEGDTPTVATLLLAHGAGAAMDSGFMNRFAGHAAAAGLAIARFEFAYMAARRAGGPKRPPPKADQLIGEYQTALQDVLKSVEGPVLVGGKSMGGRVAAMLTGGSSLPKRVSGVVCLGYPFHPQGKPDDWRMAPLEGARRPVLIAQGDRDGFGNATELAEVTLPAHVELVWLEDGNHDLAPRGASPATWDGNLALAAKAAADFARRLAAA</sequence>
<dbReference type="AlphaFoldDB" id="A0A285SQF2"/>
<dbReference type="EMBL" id="OBML01000006">
    <property type="protein sequence ID" value="SOC10177.1"/>
    <property type="molecule type" value="Genomic_DNA"/>
</dbReference>
<protein>
    <recommendedName>
        <fullName evidence="1">KANL3/Tex30 alpha/beta hydrolase-like domain-containing protein</fullName>
    </recommendedName>
</protein>
<reference evidence="2 3" key="1">
    <citation type="submission" date="2017-08" db="EMBL/GenBank/DDBJ databases">
        <authorList>
            <person name="de Groot N.N."/>
        </authorList>
    </citation>
    <scope>NUCLEOTIDE SEQUENCE [LARGE SCALE GENOMIC DNA]</scope>
    <source>
        <strain evidence="2 3">USBA 352</strain>
    </source>
</reference>
<dbReference type="Proteomes" id="UP000219331">
    <property type="component" value="Unassembled WGS sequence"/>
</dbReference>
<dbReference type="Pfam" id="PF20408">
    <property type="entry name" value="Abhydrolase_11"/>
    <property type="match status" value="1"/>
</dbReference>
<dbReference type="OrthoDB" id="652634at2"/>
<dbReference type="Gene3D" id="3.40.50.1820">
    <property type="entry name" value="alpha/beta hydrolase"/>
    <property type="match status" value="1"/>
</dbReference>
<feature type="domain" description="KANL3/Tex30 alpha/beta hydrolase-like" evidence="1">
    <location>
        <begin position="17"/>
        <end position="211"/>
    </location>
</feature>
<accession>A0A285SQF2</accession>
<dbReference type="InterPro" id="IPR046879">
    <property type="entry name" value="KANL3/Tex30_Abhydrolase"/>
</dbReference>
<dbReference type="InterPro" id="IPR029058">
    <property type="entry name" value="AB_hydrolase_fold"/>
</dbReference>
<name>A0A285SQF2_9HYPH</name>
<evidence type="ECO:0000259" key="1">
    <source>
        <dbReference type="Pfam" id="PF20408"/>
    </source>
</evidence>
<evidence type="ECO:0000313" key="2">
    <source>
        <dbReference type="EMBL" id="SOC10177.1"/>
    </source>
</evidence>
<dbReference type="STRING" id="538381.GCA_001696535_02726"/>
<dbReference type="SUPFAM" id="SSF53474">
    <property type="entry name" value="alpha/beta-Hydrolases"/>
    <property type="match status" value="1"/>
</dbReference>
<dbReference type="PANTHER" id="PTHR13136:SF11">
    <property type="entry name" value="TESTIS-EXPRESSED PROTEIN 30"/>
    <property type="match status" value="1"/>
</dbReference>
<gene>
    <name evidence="2" type="ORF">SAMN05421512_106198</name>
</gene>
<proteinExistence type="predicted"/>
<keyword evidence="3" id="KW-1185">Reference proteome</keyword>
<dbReference type="InterPro" id="IPR026555">
    <property type="entry name" value="NSL3/Tex30"/>
</dbReference>
<dbReference type="RefSeq" id="WP_097175135.1">
    <property type="nucleotide sequence ID" value="NZ_OBML01000006.1"/>
</dbReference>
<organism evidence="2 3">
    <name type="scientific">Stappia indica</name>
    <dbReference type="NCBI Taxonomy" id="538381"/>
    <lineage>
        <taxon>Bacteria</taxon>
        <taxon>Pseudomonadati</taxon>
        <taxon>Pseudomonadota</taxon>
        <taxon>Alphaproteobacteria</taxon>
        <taxon>Hyphomicrobiales</taxon>
        <taxon>Stappiaceae</taxon>
        <taxon>Stappia</taxon>
    </lineage>
</organism>
<dbReference type="PANTHER" id="PTHR13136">
    <property type="entry name" value="TESTIS DEVELOPMENT PROTEIN PRTD"/>
    <property type="match status" value="1"/>
</dbReference>
<evidence type="ECO:0000313" key="3">
    <source>
        <dbReference type="Proteomes" id="UP000219331"/>
    </source>
</evidence>